<dbReference type="PANTHER" id="PTHR43775:SF7">
    <property type="entry name" value="FATTY ACID SYNTHASE"/>
    <property type="match status" value="1"/>
</dbReference>
<evidence type="ECO:0000313" key="18">
    <source>
        <dbReference type="Proteomes" id="UP000728032"/>
    </source>
</evidence>
<keyword evidence="12" id="KW-0275">Fatty acid biosynthesis</keyword>
<dbReference type="Pfam" id="PF02801">
    <property type="entry name" value="Ketoacyl-synt_C"/>
    <property type="match status" value="1"/>
</dbReference>
<dbReference type="Pfam" id="PF00109">
    <property type="entry name" value="ketoacyl-synt"/>
    <property type="match status" value="1"/>
</dbReference>
<evidence type="ECO:0000256" key="11">
    <source>
        <dbReference type="ARBA" id="ARBA00023098"/>
    </source>
</evidence>
<dbReference type="InterPro" id="IPR016039">
    <property type="entry name" value="Thiolase-like"/>
</dbReference>
<dbReference type="InterPro" id="IPR014030">
    <property type="entry name" value="Ketoacyl_synth_N"/>
</dbReference>
<keyword evidence="10" id="KW-0520">NAD</keyword>
<organism evidence="17">
    <name type="scientific">Oppiella nova</name>
    <dbReference type="NCBI Taxonomy" id="334625"/>
    <lineage>
        <taxon>Eukaryota</taxon>
        <taxon>Metazoa</taxon>
        <taxon>Ecdysozoa</taxon>
        <taxon>Arthropoda</taxon>
        <taxon>Chelicerata</taxon>
        <taxon>Arachnida</taxon>
        <taxon>Acari</taxon>
        <taxon>Acariformes</taxon>
        <taxon>Sarcoptiformes</taxon>
        <taxon>Oribatida</taxon>
        <taxon>Brachypylina</taxon>
        <taxon>Oppioidea</taxon>
        <taxon>Oppiidae</taxon>
        <taxon>Oppiella</taxon>
    </lineage>
</organism>
<dbReference type="PANTHER" id="PTHR43775">
    <property type="entry name" value="FATTY ACID SYNTHASE"/>
    <property type="match status" value="1"/>
</dbReference>
<dbReference type="PROSITE" id="PS52004">
    <property type="entry name" value="KS3_2"/>
    <property type="match status" value="1"/>
</dbReference>
<dbReference type="InterPro" id="IPR014031">
    <property type="entry name" value="Ketoacyl_synth_C"/>
</dbReference>
<keyword evidence="8" id="KW-0521">NADP</keyword>
<gene>
    <name evidence="17" type="ORF">ONB1V03_LOCUS7791</name>
</gene>
<comment type="catalytic activity">
    <reaction evidence="14">
        <text>acetyl-CoA + n malonyl-CoA + 2n NADPH + 2n H(+) = a long-chain fatty acid + (n+1) CoA + n CO2 + 2n NADP(+).</text>
        <dbReference type="EC" id="2.3.1.85"/>
    </reaction>
</comment>
<keyword evidence="3" id="KW-0596">Phosphopantetheine</keyword>
<sequence length="309" mass="34387">MSVNDVVISGMSGRFPLSDTTDELAKNLFDGTDMITGDDTRWPIELYDMCPRMGKIVDFDRFDTTFFGLMKDVVDEVDPQARMLLEVTYEAIVDAGVNPQELRGSHTGVYVGVSIYGMSDGLPDDLQPDSRINLHEVMLQTMSNMKTFYASRISFVFDFRGPSLIVDTACSASGSALTLAMNDMRLGHIDSAVVCGTHMLFEPYIYQFQQELGICSPRGVSAVLDREADGFVKSEAVCALFLQRRHTSRRLYATVLSARMNIDGNKTIGMLFPLSEAQEELMVVSYTDANVDPLKLTYFEAHCTGTKNY</sequence>
<evidence type="ECO:0000256" key="7">
    <source>
        <dbReference type="ARBA" id="ARBA00022832"/>
    </source>
</evidence>
<evidence type="ECO:0000256" key="14">
    <source>
        <dbReference type="ARBA" id="ARBA00044883"/>
    </source>
</evidence>
<evidence type="ECO:0000256" key="3">
    <source>
        <dbReference type="ARBA" id="ARBA00022450"/>
    </source>
</evidence>
<dbReference type="SUPFAM" id="SSF53901">
    <property type="entry name" value="Thiolase-like"/>
    <property type="match status" value="2"/>
</dbReference>
<dbReference type="InterPro" id="IPR050091">
    <property type="entry name" value="PKS_NRPS_Biosynth_Enz"/>
</dbReference>
<name>A0A7R9QLD9_9ACAR</name>
<dbReference type="SMART" id="SM00825">
    <property type="entry name" value="PKS_KS"/>
    <property type="match status" value="1"/>
</dbReference>
<dbReference type="EMBL" id="CAJPVJ010004110">
    <property type="protein sequence ID" value="CAG2168301.1"/>
    <property type="molecule type" value="Genomic_DNA"/>
</dbReference>
<evidence type="ECO:0000256" key="8">
    <source>
        <dbReference type="ARBA" id="ARBA00022857"/>
    </source>
</evidence>
<feature type="domain" description="Ketosynthase family 3 (KS3)" evidence="16">
    <location>
        <begin position="3"/>
        <end position="309"/>
    </location>
</feature>
<dbReference type="GO" id="GO:0016787">
    <property type="term" value="F:hydrolase activity"/>
    <property type="evidence" value="ECO:0007669"/>
    <property type="project" value="UniProtKB-KW"/>
</dbReference>
<keyword evidence="5 15" id="KW-0808">Transferase</keyword>
<keyword evidence="18" id="KW-1185">Reference proteome</keyword>
<keyword evidence="11" id="KW-0443">Lipid metabolism</keyword>
<evidence type="ECO:0000256" key="1">
    <source>
        <dbReference type="ARBA" id="ARBA00012873"/>
    </source>
</evidence>
<comment type="similarity">
    <text evidence="15">Belongs to the thiolase-like superfamily. Beta-ketoacyl-ACP synthases family.</text>
</comment>
<evidence type="ECO:0000256" key="10">
    <source>
        <dbReference type="ARBA" id="ARBA00023027"/>
    </source>
</evidence>
<dbReference type="GO" id="GO:0016491">
    <property type="term" value="F:oxidoreductase activity"/>
    <property type="evidence" value="ECO:0007669"/>
    <property type="project" value="UniProtKB-KW"/>
</dbReference>
<keyword evidence="9" id="KW-0560">Oxidoreductase</keyword>
<dbReference type="CDD" id="cd00833">
    <property type="entry name" value="PKS"/>
    <property type="match status" value="1"/>
</dbReference>
<protein>
    <recommendedName>
        <fullName evidence="2">Fatty acid synthase</fullName>
        <ecNumber evidence="1">2.3.1.85</ecNumber>
    </recommendedName>
</protein>
<dbReference type="PROSITE" id="PS00606">
    <property type="entry name" value="KS3_1"/>
    <property type="match status" value="1"/>
</dbReference>
<evidence type="ECO:0000259" key="16">
    <source>
        <dbReference type="PROSITE" id="PS52004"/>
    </source>
</evidence>
<evidence type="ECO:0000256" key="9">
    <source>
        <dbReference type="ARBA" id="ARBA00023002"/>
    </source>
</evidence>
<dbReference type="InterPro" id="IPR020841">
    <property type="entry name" value="PKS_Beta-ketoAc_synthase_dom"/>
</dbReference>
<dbReference type="EMBL" id="OC918935">
    <property type="protein sequence ID" value="CAD7650398.1"/>
    <property type="molecule type" value="Genomic_DNA"/>
</dbReference>
<dbReference type="EC" id="2.3.1.85" evidence="1"/>
<keyword evidence="6" id="KW-0378">Hydrolase</keyword>
<evidence type="ECO:0000256" key="12">
    <source>
        <dbReference type="ARBA" id="ARBA00023160"/>
    </source>
</evidence>
<dbReference type="AlphaFoldDB" id="A0A7R9QLD9"/>
<evidence type="ECO:0000256" key="4">
    <source>
        <dbReference type="ARBA" id="ARBA00022516"/>
    </source>
</evidence>
<reference evidence="17" key="1">
    <citation type="submission" date="2020-11" db="EMBL/GenBank/DDBJ databases">
        <authorList>
            <person name="Tran Van P."/>
        </authorList>
    </citation>
    <scope>NUCLEOTIDE SEQUENCE</scope>
</reference>
<dbReference type="OrthoDB" id="6538045at2759"/>
<evidence type="ECO:0000256" key="15">
    <source>
        <dbReference type="RuleBase" id="RU003694"/>
    </source>
</evidence>
<evidence type="ECO:0000256" key="2">
    <source>
        <dbReference type="ARBA" id="ARBA00018769"/>
    </source>
</evidence>
<evidence type="ECO:0000313" key="17">
    <source>
        <dbReference type="EMBL" id="CAD7650398.1"/>
    </source>
</evidence>
<dbReference type="InterPro" id="IPR018201">
    <property type="entry name" value="Ketoacyl_synth_AS"/>
</dbReference>
<evidence type="ECO:0000256" key="13">
    <source>
        <dbReference type="ARBA" id="ARBA00023268"/>
    </source>
</evidence>
<keyword evidence="13" id="KW-0511">Multifunctional enzyme</keyword>
<evidence type="ECO:0000256" key="6">
    <source>
        <dbReference type="ARBA" id="ARBA00022801"/>
    </source>
</evidence>
<proteinExistence type="inferred from homology"/>
<dbReference type="GO" id="GO:0004315">
    <property type="term" value="F:3-oxoacyl-[acyl-carrier-protein] synthase activity"/>
    <property type="evidence" value="ECO:0007669"/>
    <property type="project" value="InterPro"/>
</dbReference>
<evidence type="ECO:0000256" key="5">
    <source>
        <dbReference type="ARBA" id="ARBA00022679"/>
    </source>
</evidence>
<keyword evidence="7" id="KW-0276">Fatty acid metabolism</keyword>
<dbReference type="Gene3D" id="3.40.47.10">
    <property type="match status" value="1"/>
</dbReference>
<dbReference type="GO" id="GO:0006633">
    <property type="term" value="P:fatty acid biosynthetic process"/>
    <property type="evidence" value="ECO:0007669"/>
    <property type="project" value="UniProtKB-KW"/>
</dbReference>
<dbReference type="Proteomes" id="UP000728032">
    <property type="component" value="Unassembled WGS sequence"/>
</dbReference>
<dbReference type="GO" id="GO:0004312">
    <property type="term" value="F:fatty acid synthase activity"/>
    <property type="evidence" value="ECO:0007669"/>
    <property type="project" value="UniProtKB-EC"/>
</dbReference>
<accession>A0A7R9QLD9</accession>
<keyword evidence="4" id="KW-0444">Lipid biosynthesis</keyword>